<name>A0A1I2UCE1_9HYPH</name>
<dbReference type="Gene3D" id="1.10.246.130">
    <property type="match status" value="1"/>
</dbReference>
<dbReference type="GO" id="GO:0103068">
    <property type="term" value="F:leukotriene C4 gamma-glutamyl transferase activity"/>
    <property type="evidence" value="ECO:0007669"/>
    <property type="project" value="UniProtKB-EC"/>
</dbReference>
<dbReference type="PANTHER" id="PTHR43199:SF1">
    <property type="entry name" value="GLUTATHIONE HYDROLASE PROENZYME"/>
    <property type="match status" value="1"/>
</dbReference>
<dbReference type="UniPathway" id="UPA00204"/>
<evidence type="ECO:0000256" key="11">
    <source>
        <dbReference type="RuleBase" id="RU368036"/>
    </source>
</evidence>
<evidence type="ECO:0000256" key="8">
    <source>
        <dbReference type="ARBA" id="ARBA00047417"/>
    </source>
</evidence>
<feature type="binding site" evidence="10">
    <location>
        <position position="112"/>
    </location>
    <ligand>
        <name>L-glutamate</name>
        <dbReference type="ChEBI" id="CHEBI:29985"/>
    </ligand>
</feature>
<evidence type="ECO:0000256" key="2">
    <source>
        <dbReference type="ARBA" id="ARBA00001089"/>
    </source>
</evidence>
<dbReference type="GO" id="GO:0036374">
    <property type="term" value="F:glutathione hydrolase activity"/>
    <property type="evidence" value="ECO:0007669"/>
    <property type="project" value="UniProtKB-UniRule"/>
</dbReference>
<comment type="catalytic activity">
    <reaction evidence="1 11">
        <text>an S-substituted glutathione + H2O = an S-substituted L-cysteinylglycine + L-glutamate</text>
        <dbReference type="Rhea" id="RHEA:59468"/>
        <dbReference type="ChEBI" id="CHEBI:15377"/>
        <dbReference type="ChEBI" id="CHEBI:29985"/>
        <dbReference type="ChEBI" id="CHEBI:90779"/>
        <dbReference type="ChEBI" id="CHEBI:143103"/>
        <dbReference type="EC" id="3.4.19.13"/>
    </reaction>
</comment>
<feature type="binding site" evidence="10">
    <location>
        <begin position="461"/>
        <end position="462"/>
    </location>
    <ligand>
        <name>L-glutamate</name>
        <dbReference type="ChEBI" id="CHEBI:29985"/>
    </ligand>
</feature>
<evidence type="ECO:0000256" key="9">
    <source>
        <dbReference type="PIRSR" id="PIRSR600101-1"/>
    </source>
</evidence>
<evidence type="ECO:0000313" key="14">
    <source>
        <dbReference type="Proteomes" id="UP000199229"/>
    </source>
</evidence>
<evidence type="ECO:0000256" key="12">
    <source>
        <dbReference type="SAM" id="SignalP"/>
    </source>
</evidence>
<dbReference type="EC" id="3.4.19.13" evidence="11"/>
<feature type="binding site" evidence="10">
    <location>
        <begin position="408"/>
        <end position="410"/>
    </location>
    <ligand>
        <name>L-glutamate</name>
        <dbReference type="ChEBI" id="CHEBI:29985"/>
    </ligand>
</feature>
<dbReference type="OrthoDB" id="9781342at2"/>
<keyword evidence="11" id="KW-0317">Glutathione biosynthesis</keyword>
<feature type="active site" description="Nucleophile" evidence="9">
    <location>
        <position position="390"/>
    </location>
</feature>
<keyword evidence="7 11" id="KW-0012">Acyltransferase</keyword>
<dbReference type="InterPro" id="IPR000101">
    <property type="entry name" value="GGT_peptidase"/>
</dbReference>
<evidence type="ECO:0000256" key="5">
    <source>
        <dbReference type="ARBA" id="ARBA00022801"/>
    </source>
</evidence>
<dbReference type="InterPro" id="IPR043138">
    <property type="entry name" value="GGT_lsub"/>
</dbReference>
<comment type="pathway">
    <text evidence="11">Sulfur metabolism; glutathione metabolism.</text>
</comment>
<dbReference type="GO" id="GO:0006751">
    <property type="term" value="P:glutathione catabolic process"/>
    <property type="evidence" value="ECO:0007669"/>
    <property type="project" value="UniProtKB-UniRule"/>
</dbReference>
<evidence type="ECO:0000256" key="1">
    <source>
        <dbReference type="ARBA" id="ARBA00001049"/>
    </source>
</evidence>
<keyword evidence="12" id="KW-0732">Signal</keyword>
<keyword evidence="6 11" id="KW-0865">Zymogen</keyword>
<dbReference type="RefSeq" id="WP_091971423.1">
    <property type="nucleotide sequence ID" value="NZ_FOPM01000009.1"/>
</dbReference>
<protein>
    <recommendedName>
        <fullName evidence="11">Glutathione hydrolase proenzyme</fullName>
        <ecNumber evidence="11">2.3.2.2</ecNumber>
        <ecNumber evidence="11">3.4.19.13</ecNumber>
    </recommendedName>
    <component>
        <recommendedName>
            <fullName evidence="11">Glutathione hydrolase large chain</fullName>
        </recommendedName>
    </component>
    <component>
        <recommendedName>
            <fullName evidence="11">Glutathione hydrolase small chain</fullName>
        </recommendedName>
    </component>
</protein>
<dbReference type="STRING" id="582675.SAMN05192565_10976"/>
<accession>A0A1I2UCE1</accession>
<keyword evidence="5 11" id="KW-0378">Hydrolase</keyword>
<evidence type="ECO:0000256" key="6">
    <source>
        <dbReference type="ARBA" id="ARBA00023145"/>
    </source>
</evidence>
<comment type="catalytic activity">
    <reaction evidence="8 11">
        <text>an N-terminal (5-L-glutamyl)-[peptide] + an alpha-amino acid = 5-L-glutamyl amino acid + an N-terminal L-alpha-aminoacyl-[peptide]</text>
        <dbReference type="Rhea" id="RHEA:23904"/>
        <dbReference type="Rhea" id="RHEA-COMP:9780"/>
        <dbReference type="Rhea" id="RHEA-COMP:9795"/>
        <dbReference type="ChEBI" id="CHEBI:77644"/>
        <dbReference type="ChEBI" id="CHEBI:78597"/>
        <dbReference type="ChEBI" id="CHEBI:78599"/>
        <dbReference type="ChEBI" id="CHEBI:78608"/>
        <dbReference type="EC" id="2.3.2.2"/>
    </reaction>
</comment>
<comment type="similarity">
    <text evidence="3 11">Belongs to the gamma-glutamyltransferase family.</text>
</comment>
<dbReference type="SUPFAM" id="SSF56235">
    <property type="entry name" value="N-terminal nucleophile aminohydrolases (Ntn hydrolases)"/>
    <property type="match status" value="1"/>
</dbReference>
<dbReference type="GO" id="GO:0006750">
    <property type="term" value="P:glutathione biosynthetic process"/>
    <property type="evidence" value="ECO:0007669"/>
    <property type="project" value="UniProtKB-KW"/>
</dbReference>
<evidence type="ECO:0000256" key="3">
    <source>
        <dbReference type="ARBA" id="ARBA00009381"/>
    </source>
</evidence>
<dbReference type="AlphaFoldDB" id="A0A1I2UCE1"/>
<dbReference type="PANTHER" id="PTHR43199">
    <property type="entry name" value="GLUTATHIONE HYDROLASE"/>
    <property type="match status" value="1"/>
</dbReference>
<proteinExistence type="inferred from homology"/>
<keyword evidence="14" id="KW-1185">Reference proteome</keyword>
<dbReference type="InterPro" id="IPR029055">
    <property type="entry name" value="Ntn_hydrolases_N"/>
</dbReference>
<comment type="catalytic activity">
    <reaction evidence="2 11">
        <text>glutathione + H2O = L-cysteinylglycine + L-glutamate</text>
        <dbReference type="Rhea" id="RHEA:28807"/>
        <dbReference type="ChEBI" id="CHEBI:15377"/>
        <dbReference type="ChEBI" id="CHEBI:29985"/>
        <dbReference type="ChEBI" id="CHEBI:57925"/>
        <dbReference type="ChEBI" id="CHEBI:61694"/>
        <dbReference type="EC" id="3.4.19.13"/>
    </reaction>
</comment>
<dbReference type="PROSITE" id="PS00462">
    <property type="entry name" value="G_GLU_TRANSPEPTIDASE"/>
    <property type="match status" value="1"/>
</dbReference>
<feature type="binding site" evidence="10">
    <location>
        <position position="483"/>
    </location>
    <ligand>
        <name>L-glutamate</name>
        <dbReference type="ChEBI" id="CHEBI:29985"/>
    </ligand>
</feature>
<feature type="chain" id="PRO_5011693088" description="Glutathione hydrolase proenzyme" evidence="12">
    <location>
        <begin position="25"/>
        <end position="578"/>
    </location>
</feature>
<sequence>MRRQALASGLALSLLLAPPQRAWAQADSSPIQADTARMLPVLAAHGMVSSQEAQATQVGVAILKAGGNAVDAAVAVGFALAVTLPRAGNLGGGGFMLVHVAKTGETVAIDYRETAPAAARADMFLDAQGEPDRDASTRSGKAVGVPGTVRGLAEAHRLYGSGRFTLAALIAPASRLARDGISVEAGLADSLPRARSLLEPWPSSRAIFFAGNRPLQRGERLVQTDLAATLAAIATGGPDAFHTGPIAARIVDAVRDAGGVMTLGDLADYKPVVRPPVRGTYRGLAIASMPPPSSGGIHLVEILNVLEGFDLAAMGAGSADAIHTLAEAMKPAYADRATWLGDPTRSQIPVEGLTAKSYADTLRAAIDPARARPASEIKAGDPLPHESDQTTHFSVIDAEGNAVSNTTTLNFSYGMGLVAPGTGVLLNNEMDDFSAKTGALNAYGLVGGKANAVAPSARPLSSMTPAFVFRDGKLLLVTGSPGGSRIISTVLQTIVNVVDFRMNLLQAVAAPRIHHQWRPDVLTLEEGVSPDTIRLLRARGHRVVVAPASGSANSVMALDGLKAGAADPRQRGTLAEGH</sequence>
<evidence type="ECO:0000313" key="13">
    <source>
        <dbReference type="EMBL" id="SFG73287.1"/>
    </source>
</evidence>
<dbReference type="InterPro" id="IPR051792">
    <property type="entry name" value="GGT_bact"/>
</dbReference>
<dbReference type="Pfam" id="PF01019">
    <property type="entry name" value="G_glu_transpept"/>
    <property type="match status" value="1"/>
</dbReference>
<dbReference type="EC" id="2.3.2.2" evidence="11"/>
<comment type="PTM">
    <text evidence="11">Cleaved by autocatalysis into a large and a small subunit.</text>
</comment>
<dbReference type="PRINTS" id="PR01210">
    <property type="entry name" value="GGTRANSPTASE"/>
</dbReference>
<keyword evidence="4 11" id="KW-0808">Transferase</keyword>
<evidence type="ECO:0000256" key="10">
    <source>
        <dbReference type="PIRSR" id="PIRSR600101-2"/>
    </source>
</evidence>
<reference evidence="14" key="1">
    <citation type="submission" date="2016-10" db="EMBL/GenBank/DDBJ databases">
        <authorList>
            <person name="Varghese N."/>
            <person name="Submissions S."/>
        </authorList>
    </citation>
    <scope>NUCLEOTIDE SEQUENCE [LARGE SCALE GENOMIC DNA]</scope>
    <source>
        <strain evidence="14">Gh-105</strain>
    </source>
</reference>
<evidence type="ECO:0000256" key="7">
    <source>
        <dbReference type="ARBA" id="ARBA00023315"/>
    </source>
</evidence>
<dbReference type="Gene3D" id="3.60.20.40">
    <property type="match status" value="1"/>
</dbReference>
<dbReference type="InterPro" id="IPR043137">
    <property type="entry name" value="GGT_ssub_C"/>
</dbReference>
<dbReference type="NCBIfam" id="TIGR00066">
    <property type="entry name" value="g_glut_trans"/>
    <property type="match status" value="1"/>
</dbReference>
<dbReference type="InterPro" id="IPR055262">
    <property type="entry name" value="GGT_CS"/>
</dbReference>
<gene>
    <name evidence="13" type="ORF">SAMN05192565_10976</name>
</gene>
<feature type="binding site" evidence="10">
    <location>
        <position position="432"/>
    </location>
    <ligand>
        <name>L-glutamate</name>
        <dbReference type="ChEBI" id="CHEBI:29985"/>
    </ligand>
</feature>
<feature type="signal peptide" evidence="12">
    <location>
        <begin position="1"/>
        <end position="24"/>
    </location>
</feature>
<comment type="subunit">
    <text evidence="11">This enzyme consists of two polypeptide chains, which are synthesized in precursor form from a single polypeptide.</text>
</comment>
<organism evidence="13 14">
    <name type="scientific">Methylobacterium gossipiicola</name>
    <dbReference type="NCBI Taxonomy" id="582675"/>
    <lineage>
        <taxon>Bacteria</taxon>
        <taxon>Pseudomonadati</taxon>
        <taxon>Pseudomonadota</taxon>
        <taxon>Alphaproteobacteria</taxon>
        <taxon>Hyphomicrobiales</taxon>
        <taxon>Methylobacteriaceae</taxon>
        <taxon>Methylobacterium</taxon>
    </lineage>
</organism>
<evidence type="ECO:0000256" key="4">
    <source>
        <dbReference type="ARBA" id="ARBA00022679"/>
    </source>
</evidence>
<dbReference type="Proteomes" id="UP000199229">
    <property type="component" value="Unassembled WGS sequence"/>
</dbReference>
<dbReference type="EMBL" id="FOPM01000009">
    <property type="protein sequence ID" value="SFG73287.1"/>
    <property type="molecule type" value="Genomic_DNA"/>
</dbReference>